<dbReference type="EMBL" id="MN010761">
    <property type="protein sequence ID" value="QDH85273.1"/>
    <property type="molecule type" value="Genomic_DNA"/>
</dbReference>
<dbReference type="RefSeq" id="YP_009849476.1">
    <property type="nucleotide sequence ID" value="NC_048793.1"/>
</dbReference>
<keyword evidence="1" id="KW-0812">Transmembrane</keyword>
<keyword evidence="3" id="KW-1185">Reference proteome</keyword>
<proteinExistence type="predicted"/>
<organism evidence="2 3">
    <name type="scientific">Gordonia phage Kenosha</name>
    <dbReference type="NCBI Taxonomy" id="2588490"/>
    <lineage>
        <taxon>Viruses</taxon>
        <taxon>Duplodnaviria</taxon>
        <taxon>Heunggongvirae</taxon>
        <taxon>Uroviricota</taxon>
        <taxon>Caudoviricetes</taxon>
        <taxon>Deejayvirinae</taxon>
        <taxon>Kenoshavirus</taxon>
        <taxon>Kenoshavirus kenosha</taxon>
    </lineage>
</organism>
<accession>A0A514CXN0</accession>
<feature type="transmembrane region" description="Helical" evidence="1">
    <location>
        <begin position="27"/>
        <end position="43"/>
    </location>
</feature>
<dbReference type="GeneID" id="55619912"/>
<evidence type="ECO:0000313" key="2">
    <source>
        <dbReference type="EMBL" id="QDH85273.1"/>
    </source>
</evidence>
<evidence type="ECO:0000313" key="3">
    <source>
        <dbReference type="Proteomes" id="UP000318324"/>
    </source>
</evidence>
<evidence type="ECO:0000256" key="1">
    <source>
        <dbReference type="SAM" id="Phobius"/>
    </source>
</evidence>
<name>A0A514CXN0_9CAUD</name>
<sequence>MKGNSMSIEKNLVTAQKFFSDHRGRMGLSYGILIGAAMMYWHLKDETKANELELVITDEDVDRMLEEDELAVFETRRGPIFVAMQKLPTEE</sequence>
<reference evidence="2 3" key="1">
    <citation type="submission" date="2019-05" db="EMBL/GenBank/DDBJ databases">
        <authorList>
            <person name="Anderson T.C."/>
            <person name="Ballou V.G."/>
            <person name="Berkey V.K."/>
            <person name="Bonaccorso K.R."/>
            <person name="Busby L.B."/>
            <person name="Carey D.A."/>
            <person name="Cutaia C."/>
            <person name="Dalenburg J."/>
            <person name="Diaz-Ramirez E.N."/>
            <person name="Holmes K.J."/>
            <person name="Liner T.A."/>
            <person name="McGrew S.T."/>
            <person name="Meares D.P."/>
            <person name="Mordente R.E."/>
            <person name="Pietrzak P.A."/>
            <person name="Shirley O.A."/>
            <person name="Slimani Z."/>
            <person name="Smith A.M."/>
            <person name="Wallace S.D."/>
            <person name="Wright Y.S."/>
            <person name="Williams D.C."/>
            <person name="Garlena R.A."/>
            <person name="Russell D.A."/>
            <person name="Pope W.H."/>
            <person name="Jacobs-Sera D."/>
            <person name="Hatfull G.F."/>
        </authorList>
    </citation>
    <scope>NUCLEOTIDE SEQUENCE [LARGE SCALE GENOMIC DNA]</scope>
</reference>
<dbReference type="Proteomes" id="UP000318324">
    <property type="component" value="Segment"/>
</dbReference>
<keyword evidence="1" id="KW-1133">Transmembrane helix</keyword>
<gene>
    <name evidence="2" type="primary">42</name>
    <name evidence="2" type="ORF">SEA_KENOSHA_42</name>
</gene>
<protein>
    <submittedName>
        <fullName evidence="2">Uncharacterized protein</fullName>
    </submittedName>
</protein>
<dbReference type="KEGG" id="vg:55619912"/>
<keyword evidence="1" id="KW-0472">Membrane</keyword>